<evidence type="ECO:0000313" key="1">
    <source>
        <dbReference type="EMBL" id="EAL60802.1"/>
    </source>
</evidence>
<dbReference type="KEGG" id="ddi:DDB_G0293206"/>
<dbReference type="VEuPathDB" id="AmoebaDB:DDB_G0293206"/>
<dbReference type="Proteomes" id="UP000002195">
    <property type="component" value="Unassembled WGS sequence"/>
</dbReference>
<keyword evidence="2" id="KW-1185">Reference proteome</keyword>
<organism evidence="1 2">
    <name type="scientific">Dictyostelium discoideum</name>
    <name type="common">Social amoeba</name>
    <dbReference type="NCBI Taxonomy" id="44689"/>
    <lineage>
        <taxon>Eukaryota</taxon>
        <taxon>Amoebozoa</taxon>
        <taxon>Evosea</taxon>
        <taxon>Eumycetozoa</taxon>
        <taxon>Dictyostelia</taxon>
        <taxon>Dictyosteliales</taxon>
        <taxon>Dictyosteliaceae</taxon>
        <taxon>Dictyostelium</taxon>
    </lineage>
</organism>
<dbReference type="SUPFAM" id="SSF160379">
    <property type="entry name" value="SP0830-like"/>
    <property type="match status" value="1"/>
</dbReference>
<dbReference type="PANTHER" id="PTHR36439:SF1">
    <property type="entry name" value="DUF1697 DOMAIN-CONTAINING PROTEIN"/>
    <property type="match status" value="1"/>
</dbReference>
<comment type="caution">
    <text evidence="1">The sequence shown here is derived from an EMBL/GenBank/DDBJ whole genome shotgun (WGS) entry which is preliminary data.</text>
</comment>
<gene>
    <name evidence="1" type="ORF">DDB_G0293206</name>
</gene>
<dbReference type="HOGENOM" id="CLU_1477703_0_0_1"/>
<dbReference type="Gene3D" id="3.30.70.1280">
    <property type="entry name" value="SP0830-like domains"/>
    <property type="match status" value="1"/>
</dbReference>
<dbReference type="PaxDb" id="44689-DDB0191819"/>
<dbReference type="InParanoid" id="Q54C13"/>
<dbReference type="InterPro" id="IPR012545">
    <property type="entry name" value="DUF1697"/>
</dbReference>
<dbReference type="PANTHER" id="PTHR36439">
    <property type="entry name" value="BLL4334 PROTEIN"/>
    <property type="match status" value="1"/>
</dbReference>
<protein>
    <recommendedName>
        <fullName evidence="3">DUF1697 domain-containing protein</fullName>
    </recommendedName>
</protein>
<dbReference type="GeneID" id="8629135"/>
<dbReference type="RefSeq" id="XP_629253.1">
    <property type="nucleotide sequence ID" value="XM_629251.1"/>
</dbReference>
<dbReference type="eggNOG" id="ENOG502RID5">
    <property type="taxonomic scope" value="Eukaryota"/>
</dbReference>
<dbReference type="AlphaFoldDB" id="Q54C13"/>
<dbReference type="SMR" id="Q54C13"/>
<dbReference type="dictyBase" id="DDB_G0293206"/>
<dbReference type="FunCoup" id="Q54C13">
    <property type="interactions" value="1"/>
</dbReference>
<accession>Q54C13</accession>
<sequence>MNKYLIFLRSINIASQNLIKMKELKEELSKVKSIKKIETYIQTGNLIIESLESKIVIKNDVINILSEKFSVKDPKLAIYNIEEYKDIISSNPFDLSIPKSVFVFFPTGESLDQCEYEKEKSGMTEKSKWELINGIIYYFGKQCGPSSELTSGFKSLNKKIKNLPHTARNFNTVRKILELANK</sequence>
<proteinExistence type="predicted"/>
<evidence type="ECO:0008006" key="3">
    <source>
        <dbReference type="Google" id="ProtNLM"/>
    </source>
</evidence>
<reference evidence="1 2" key="1">
    <citation type="journal article" date="2005" name="Nature">
        <title>The genome of the social amoeba Dictyostelium discoideum.</title>
        <authorList>
            <consortium name="The Dictyostelium discoideum Sequencing Consortium"/>
            <person name="Eichinger L."/>
            <person name="Pachebat J.A."/>
            <person name="Glockner G."/>
            <person name="Rajandream M.A."/>
            <person name="Sucgang R."/>
            <person name="Berriman M."/>
            <person name="Song J."/>
            <person name="Olsen R."/>
            <person name="Szafranski K."/>
            <person name="Xu Q."/>
            <person name="Tunggal B."/>
            <person name="Kummerfeld S."/>
            <person name="Madera M."/>
            <person name="Konfortov B.A."/>
            <person name="Rivero F."/>
            <person name="Bankier A.T."/>
            <person name="Lehmann R."/>
            <person name="Hamlin N."/>
            <person name="Davies R."/>
            <person name="Gaudet P."/>
            <person name="Fey P."/>
            <person name="Pilcher K."/>
            <person name="Chen G."/>
            <person name="Saunders D."/>
            <person name="Sodergren E."/>
            <person name="Davis P."/>
            <person name="Kerhornou A."/>
            <person name="Nie X."/>
            <person name="Hall N."/>
            <person name="Anjard C."/>
            <person name="Hemphill L."/>
            <person name="Bason N."/>
            <person name="Farbrother P."/>
            <person name="Desany B."/>
            <person name="Just E."/>
            <person name="Morio T."/>
            <person name="Rost R."/>
            <person name="Churcher C."/>
            <person name="Cooper J."/>
            <person name="Haydock S."/>
            <person name="van Driessche N."/>
            <person name="Cronin A."/>
            <person name="Goodhead I."/>
            <person name="Muzny D."/>
            <person name="Mourier T."/>
            <person name="Pain A."/>
            <person name="Lu M."/>
            <person name="Harper D."/>
            <person name="Lindsay R."/>
            <person name="Hauser H."/>
            <person name="James K."/>
            <person name="Quiles M."/>
            <person name="Madan Babu M."/>
            <person name="Saito T."/>
            <person name="Buchrieser C."/>
            <person name="Wardroper A."/>
            <person name="Felder M."/>
            <person name="Thangavelu M."/>
            <person name="Johnson D."/>
            <person name="Knights A."/>
            <person name="Loulseged H."/>
            <person name="Mungall K."/>
            <person name="Oliver K."/>
            <person name="Price C."/>
            <person name="Quail M.A."/>
            <person name="Urushihara H."/>
            <person name="Hernandez J."/>
            <person name="Rabbinowitsch E."/>
            <person name="Steffen D."/>
            <person name="Sanders M."/>
            <person name="Ma J."/>
            <person name="Kohara Y."/>
            <person name="Sharp S."/>
            <person name="Simmonds M."/>
            <person name="Spiegler S."/>
            <person name="Tivey A."/>
            <person name="Sugano S."/>
            <person name="White B."/>
            <person name="Walker D."/>
            <person name="Woodward J."/>
            <person name="Winckler T."/>
            <person name="Tanaka Y."/>
            <person name="Shaulsky G."/>
            <person name="Schleicher M."/>
            <person name="Weinstock G."/>
            <person name="Rosenthal A."/>
            <person name="Cox E.C."/>
            <person name="Chisholm R.L."/>
            <person name="Gibbs R."/>
            <person name="Loomis W.F."/>
            <person name="Platzer M."/>
            <person name="Kay R.R."/>
            <person name="Williams J."/>
            <person name="Dear P.H."/>
            <person name="Noegel A.A."/>
            <person name="Barrell B."/>
            <person name="Kuspa A."/>
        </authorList>
    </citation>
    <scope>NUCLEOTIDE SEQUENCE [LARGE SCALE GENOMIC DNA]</scope>
    <source>
        <strain evidence="1 2">AX4</strain>
    </source>
</reference>
<evidence type="ECO:0000313" key="2">
    <source>
        <dbReference type="Proteomes" id="UP000002195"/>
    </source>
</evidence>
<dbReference type="EMBL" id="AAFI02000200">
    <property type="protein sequence ID" value="EAL60802.1"/>
    <property type="molecule type" value="Genomic_DNA"/>
</dbReference>
<dbReference type="OMA" id="QCEYEKE"/>
<name>Q54C13_DICDI</name>
<dbReference type="Pfam" id="PF08002">
    <property type="entry name" value="DUF1697"/>
    <property type="match status" value="1"/>
</dbReference>